<keyword evidence="3" id="KW-1185">Reference proteome</keyword>
<gene>
    <name evidence="2" type="ORF">B0H15DRAFT_797039</name>
</gene>
<organism evidence="2 3">
    <name type="scientific">Mycena belliarum</name>
    <dbReference type="NCBI Taxonomy" id="1033014"/>
    <lineage>
        <taxon>Eukaryota</taxon>
        <taxon>Fungi</taxon>
        <taxon>Dikarya</taxon>
        <taxon>Basidiomycota</taxon>
        <taxon>Agaricomycotina</taxon>
        <taxon>Agaricomycetes</taxon>
        <taxon>Agaricomycetidae</taxon>
        <taxon>Agaricales</taxon>
        <taxon>Marasmiineae</taxon>
        <taxon>Mycenaceae</taxon>
        <taxon>Mycena</taxon>
    </lineage>
</organism>
<evidence type="ECO:0000256" key="1">
    <source>
        <dbReference type="SAM" id="MobiDB-lite"/>
    </source>
</evidence>
<comment type="caution">
    <text evidence="2">The sequence shown here is derived from an EMBL/GenBank/DDBJ whole genome shotgun (WGS) entry which is preliminary data.</text>
</comment>
<proteinExistence type="predicted"/>
<dbReference type="Proteomes" id="UP001222325">
    <property type="component" value="Unassembled WGS sequence"/>
</dbReference>
<dbReference type="AlphaFoldDB" id="A0AAD6UDB5"/>
<evidence type="ECO:0000313" key="3">
    <source>
        <dbReference type="Proteomes" id="UP001222325"/>
    </source>
</evidence>
<feature type="region of interest" description="Disordered" evidence="1">
    <location>
        <begin position="1"/>
        <end position="40"/>
    </location>
</feature>
<protein>
    <submittedName>
        <fullName evidence="2">Uncharacterized protein</fullName>
    </submittedName>
</protein>
<name>A0AAD6UDB5_9AGAR</name>
<dbReference type="EMBL" id="JARJCN010000007">
    <property type="protein sequence ID" value="KAJ7099374.1"/>
    <property type="molecule type" value="Genomic_DNA"/>
</dbReference>
<feature type="region of interest" description="Disordered" evidence="1">
    <location>
        <begin position="106"/>
        <end position="157"/>
    </location>
</feature>
<accession>A0AAD6UDB5</accession>
<feature type="compositionally biased region" description="Acidic residues" evidence="1">
    <location>
        <begin position="26"/>
        <end position="35"/>
    </location>
</feature>
<sequence length="232" mass="24204">MARSPAPSPFQSLASHKATPYPEPAADSDNEDDENMLTATGDISLSYPCYVPGAVGALSPKPHSRRGTTNSRAGLAPVGRPRPPARRLTSSSAATYKFRTLTLKGGSGTSTPCKLSSDSSTPATRTPAVADTPNSSASPFSSIRTIPDEGSQTSTPQSRFAAFMASRNLAESPKKKAVGSVAERNQRVEALAQAAKAVIAPRAPASRPLRGYAALPARLPIPNWGAMDVDDM</sequence>
<feature type="compositionally biased region" description="Polar residues" evidence="1">
    <location>
        <begin position="132"/>
        <end position="157"/>
    </location>
</feature>
<reference evidence="2" key="1">
    <citation type="submission" date="2023-03" db="EMBL/GenBank/DDBJ databases">
        <title>Massive genome expansion in bonnet fungi (Mycena s.s.) driven by repeated elements and novel gene families across ecological guilds.</title>
        <authorList>
            <consortium name="Lawrence Berkeley National Laboratory"/>
            <person name="Harder C.B."/>
            <person name="Miyauchi S."/>
            <person name="Viragh M."/>
            <person name="Kuo A."/>
            <person name="Thoen E."/>
            <person name="Andreopoulos B."/>
            <person name="Lu D."/>
            <person name="Skrede I."/>
            <person name="Drula E."/>
            <person name="Henrissat B."/>
            <person name="Morin E."/>
            <person name="Kohler A."/>
            <person name="Barry K."/>
            <person name="LaButti K."/>
            <person name="Morin E."/>
            <person name="Salamov A."/>
            <person name="Lipzen A."/>
            <person name="Mereny Z."/>
            <person name="Hegedus B."/>
            <person name="Baldrian P."/>
            <person name="Stursova M."/>
            <person name="Weitz H."/>
            <person name="Taylor A."/>
            <person name="Grigoriev I.V."/>
            <person name="Nagy L.G."/>
            <person name="Martin F."/>
            <person name="Kauserud H."/>
        </authorList>
    </citation>
    <scope>NUCLEOTIDE SEQUENCE</scope>
    <source>
        <strain evidence="2">CBHHK173m</strain>
    </source>
</reference>
<evidence type="ECO:0000313" key="2">
    <source>
        <dbReference type="EMBL" id="KAJ7099374.1"/>
    </source>
</evidence>
<feature type="region of interest" description="Disordered" evidence="1">
    <location>
        <begin position="54"/>
        <end position="93"/>
    </location>
</feature>
<feature type="compositionally biased region" description="Polar residues" evidence="1">
    <location>
        <begin position="112"/>
        <end position="124"/>
    </location>
</feature>